<dbReference type="GO" id="GO:0005737">
    <property type="term" value="C:cytoplasm"/>
    <property type="evidence" value="ECO:0007669"/>
    <property type="project" value="TreeGrafter"/>
</dbReference>
<dbReference type="EMBL" id="NXFY01000014">
    <property type="protein sequence ID" value="PHO17656.1"/>
    <property type="molecule type" value="Genomic_DNA"/>
</dbReference>
<keyword evidence="5" id="KW-0676">Redox-active center</keyword>
<dbReference type="Pfam" id="PF00085">
    <property type="entry name" value="Thioredoxin"/>
    <property type="match status" value="1"/>
</dbReference>
<accession>A0A2G1DH33</accession>
<gene>
    <name evidence="8" type="ORF">AMOL_1504</name>
    <name evidence="9" type="ORF">CPU12_09455</name>
</gene>
<dbReference type="SUPFAM" id="SSF52833">
    <property type="entry name" value="Thioredoxin-like"/>
    <property type="match status" value="1"/>
</dbReference>
<keyword evidence="4" id="KW-1015">Disulfide bond</keyword>
<dbReference type="AlphaFoldDB" id="A0A2G1DH33"/>
<dbReference type="RefSeq" id="WP_099342869.1">
    <property type="nucleotide sequence ID" value="NZ_CP032098.1"/>
</dbReference>
<dbReference type="CDD" id="cd02947">
    <property type="entry name" value="TRX_family"/>
    <property type="match status" value="1"/>
</dbReference>
<dbReference type="Proteomes" id="UP000221222">
    <property type="component" value="Unassembled WGS sequence"/>
</dbReference>
<dbReference type="Gene3D" id="3.40.30.10">
    <property type="entry name" value="Glutaredoxin"/>
    <property type="match status" value="1"/>
</dbReference>
<dbReference type="InterPro" id="IPR036249">
    <property type="entry name" value="Thioredoxin-like_sf"/>
</dbReference>
<dbReference type="PRINTS" id="PR00421">
    <property type="entry name" value="THIOREDOXIN"/>
</dbReference>
<keyword evidence="3" id="KW-0249">Electron transport</keyword>
<reference evidence="9 10" key="1">
    <citation type="submission" date="2017-09" db="EMBL/GenBank/DDBJ databases">
        <title>Arcobacter canalis sp. nov., a new species isolated from a water canal contaminated with urban sewage.</title>
        <authorList>
            <person name="Perez-Cataluna A."/>
            <person name="Salas-Masso N."/>
            <person name="Figueras M.J."/>
        </authorList>
    </citation>
    <scope>NUCLEOTIDE SEQUENCE [LARGE SCALE GENOMIC DNA]</scope>
    <source>
        <strain evidence="9 10">F98-3</strain>
    </source>
</reference>
<dbReference type="EMBL" id="CP032098">
    <property type="protein sequence ID" value="AXX92474.1"/>
    <property type="molecule type" value="Genomic_DNA"/>
</dbReference>
<name>A0A2G1DH33_9BACT</name>
<dbReference type="PANTHER" id="PTHR45663:SF11">
    <property type="entry name" value="GEO12009P1"/>
    <property type="match status" value="1"/>
</dbReference>
<evidence type="ECO:0000256" key="4">
    <source>
        <dbReference type="ARBA" id="ARBA00023157"/>
    </source>
</evidence>
<dbReference type="Proteomes" id="UP000262712">
    <property type="component" value="Chromosome"/>
</dbReference>
<evidence type="ECO:0000256" key="1">
    <source>
        <dbReference type="ARBA" id="ARBA00008987"/>
    </source>
</evidence>
<dbReference type="Gene3D" id="2.30.30.380">
    <property type="entry name" value="Zn-finger domain of Sec23/24"/>
    <property type="match status" value="1"/>
</dbReference>
<keyword evidence="10" id="KW-1185">Reference proteome</keyword>
<dbReference type="FunFam" id="3.40.30.10:FF:000001">
    <property type="entry name" value="Thioredoxin"/>
    <property type="match status" value="1"/>
</dbReference>
<dbReference type="InterPro" id="IPR013766">
    <property type="entry name" value="Thioredoxin_domain"/>
</dbReference>
<proteinExistence type="inferred from homology"/>
<evidence type="ECO:0000313" key="9">
    <source>
        <dbReference type="EMBL" id="PHO17656.1"/>
    </source>
</evidence>
<dbReference type="NCBIfam" id="NF008229">
    <property type="entry name" value="PRK10996.1"/>
    <property type="match status" value="1"/>
</dbReference>
<dbReference type="InterPro" id="IPR005746">
    <property type="entry name" value="Thioredoxin"/>
</dbReference>
<dbReference type="PANTHER" id="PTHR45663">
    <property type="entry name" value="GEO12009P1"/>
    <property type="match status" value="1"/>
</dbReference>
<feature type="domain" description="Thioredoxin" evidence="7">
    <location>
        <begin position="39"/>
        <end position="143"/>
    </location>
</feature>
<reference evidence="8 11" key="2">
    <citation type="submission" date="2018-08" db="EMBL/GenBank/DDBJ databases">
        <title>Complete genome of the Arcobacter molluscorum type strain LMG 25693.</title>
        <authorList>
            <person name="Miller W.G."/>
            <person name="Yee E."/>
            <person name="Bono J.L."/>
        </authorList>
    </citation>
    <scope>NUCLEOTIDE SEQUENCE [LARGE SCALE GENOMIC DNA]</scope>
    <source>
        <strain evidence="8 11">CECT 7696</strain>
    </source>
</reference>
<comment type="similarity">
    <text evidence="1">Belongs to the thioredoxin family.</text>
</comment>
<evidence type="ECO:0000259" key="7">
    <source>
        <dbReference type="PROSITE" id="PS51352"/>
    </source>
</evidence>
<dbReference type="NCBIfam" id="TIGR01068">
    <property type="entry name" value="thioredoxin"/>
    <property type="match status" value="1"/>
</dbReference>
<dbReference type="PROSITE" id="PS51352">
    <property type="entry name" value="THIOREDOXIN_2"/>
    <property type="match status" value="1"/>
</dbReference>
<evidence type="ECO:0000313" key="11">
    <source>
        <dbReference type="Proteomes" id="UP000262712"/>
    </source>
</evidence>
<dbReference type="GO" id="GO:0015035">
    <property type="term" value="F:protein-disulfide reductase activity"/>
    <property type="evidence" value="ECO:0007669"/>
    <property type="project" value="UniProtKB-UniRule"/>
</dbReference>
<keyword evidence="2" id="KW-0813">Transport</keyword>
<dbReference type="KEGG" id="amol:AMOL_1504"/>
<evidence type="ECO:0000256" key="2">
    <source>
        <dbReference type="ARBA" id="ARBA00022448"/>
    </source>
</evidence>
<sequence>MDKLNVVCPFCNKINKIPKKESYNVANCGNCKESLLDTTPIELSYENFDHVLVNSDIPVIVDFWASWCQPCKMMAPIFKDVSKKYPLKVLFVKVNTEKEELIASKFMIKSIPTLIIFKQDKEVKRVSGVLDPLKLSNFINENI</sequence>
<evidence type="ECO:0000256" key="3">
    <source>
        <dbReference type="ARBA" id="ARBA00022982"/>
    </source>
</evidence>
<evidence type="ECO:0000256" key="5">
    <source>
        <dbReference type="ARBA" id="ARBA00023284"/>
    </source>
</evidence>
<evidence type="ECO:0000313" key="10">
    <source>
        <dbReference type="Proteomes" id="UP000221222"/>
    </source>
</evidence>
<evidence type="ECO:0000313" key="8">
    <source>
        <dbReference type="EMBL" id="AXX92474.1"/>
    </source>
</evidence>
<evidence type="ECO:0000256" key="6">
    <source>
        <dbReference type="NCBIfam" id="TIGR01068"/>
    </source>
</evidence>
<protein>
    <recommendedName>
        <fullName evidence="6">Thioredoxin</fullName>
    </recommendedName>
</protein>
<organism evidence="9 10">
    <name type="scientific">Malaciobacter molluscorum LMG 25693</name>
    <dbReference type="NCBI Taxonomy" id="870501"/>
    <lineage>
        <taxon>Bacteria</taxon>
        <taxon>Pseudomonadati</taxon>
        <taxon>Campylobacterota</taxon>
        <taxon>Epsilonproteobacteria</taxon>
        <taxon>Campylobacterales</taxon>
        <taxon>Arcobacteraceae</taxon>
        <taxon>Malaciobacter</taxon>
    </lineage>
</organism>